<dbReference type="Gene3D" id="3.30.420.10">
    <property type="entry name" value="Ribonuclease H-like superfamily/Ribonuclease H"/>
    <property type="match status" value="1"/>
</dbReference>
<dbReference type="NCBIfam" id="NF033545">
    <property type="entry name" value="transpos_IS630"/>
    <property type="match status" value="1"/>
</dbReference>
<dbReference type="STRING" id="247279.NIES1031_11935"/>
<dbReference type="PANTHER" id="PTHR46564:SF1">
    <property type="entry name" value="TRANSPOSASE"/>
    <property type="match status" value="1"/>
</dbReference>
<feature type="domain" description="Tc1-like transposase DDE" evidence="1">
    <location>
        <begin position="45"/>
        <end position="184"/>
    </location>
</feature>
<dbReference type="PANTHER" id="PTHR46564">
    <property type="entry name" value="TRANSPOSASE"/>
    <property type="match status" value="1"/>
</dbReference>
<organism evidence="2 3">
    <name type="scientific">Chroogloeocystis siderophila 5.2 s.c.1</name>
    <dbReference type="NCBI Taxonomy" id="247279"/>
    <lineage>
        <taxon>Bacteria</taxon>
        <taxon>Bacillati</taxon>
        <taxon>Cyanobacteriota</taxon>
        <taxon>Cyanophyceae</taxon>
        <taxon>Oscillatoriophycideae</taxon>
        <taxon>Chroococcales</taxon>
        <taxon>Chroococcaceae</taxon>
        <taxon>Chroogloeocystis</taxon>
    </lineage>
</organism>
<dbReference type="GO" id="GO:0003676">
    <property type="term" value="F:nucleic acid binding"/>
    <property type="evidence" value="ECO:0007669"/>
    <property type="project" value="InterPro"/>
</dbReference>
<protein>
    <submittedName>
        <fullName evidence="2">DDE endonuclease</fullName>
    </submittedName>
</protein>
<gene>
    <name evidence="2" type="ORF">NIES1031_11935</name>
</gene>
<keyword evidence="2" id="KW-0255">Endonuclease</keyword>
<proteinExistence type="predicted"/>
<dbReference type="Proteomes" id="UP000185984">
    <property type="component" value="Unassembled WGS sequence"/>
</dbReference>
<dbReference type="Pfam" id="PF13358">
    <property type="entry name" value="DDE_3"/>
    <property type="match status" value="1"/>
</dbReference>
<evidence type="ECO:0000313" key="2">
    <source>
        <dbReference type="EMBL" id="OKH26443.1"/>
    </source>
</evidence>
<dbReference type="InterPro" id="IPR036397">
    <property type="entry name" value="RNaseH_sf"/>
</dbReference>
<keyword evidence="2" id="KW-0378">Hydrolase</keyword>
<dbReference type="EMBL" id="MRCC01000008">
    <property type="protein sequence ID" value="OKH26443.1"/>
    <property type="molecule type" value="Genomic_DNA"/>
</dbReference>
<accession>A0A1U7HS73</accession>
<sequence>MFARFPGRYRSWVGVEKKTYGYRERDEHKRAAFLEQLAKIRFSDRVYIDESGMDEREDYGYGWCEPGVRFEALKSGRRRGRVNMIAADCEHQLNAAFTVDGSCHRVVFETWLENCLLPTLQPGKVLILDNATFHHGGPIAQLVEAAGCRLLYLPAYSPDFNRIEKCWAWLKSRIRKILSNFESLRQAMESVLKDAVS</sequence>
<evidence type="ECO:0000259" key="1">
    <source>
        <dbReference type="Pfam" id="PF13358"/>
    </source>
</evidence>
<dbReference type="AlphaFoldDB" id="A0A1U7HS73"/>
<reference evidence="2 3" key="1">
    <citation type="submission" date="2016-11" db="EMBL/GenBank/DDBJ databases">
        <title>Draft Genome Sequences of Nine Cyanobacterial Strains from Diverse Habitats.</title>
        <authorList>
            <person name="Zhu T."/>
            <person name="Hou S."/>
            <person name="Lu X."/>
            <person name="Hess W.R."/>
        </authorList>
    </citation>
    <scope>NUCLEOTIDE SEQUENCE [LARGE SCALE GENOMIC DNA]</scope>
    <source>
        <strain evidence="2 3">5.2 s.c.1</strain>
    </source>
</reference>
<evidence type="ECO:0000313" key="3">
    <source>
        <dbReference type="Proteomes" id="UP000185984"/>
    </source>
</evidence>
<name>A0A1U7HS73_9CHRO</name>
<comment type="caution">
    <text evidence="2">The sequence shown here is derived from an EMBL/GenBank/DDBJ whole genome shotgun (WGS) entry which is preliminary data.</text>
</comment>
<keyword evidence="2" id="KW-0540">Nuclease</keyword>
<dbReference type="InterPro" id="IPR038717">
    <property type="entry name" value="Tc1-like_DDE_dom"/>
</dbReference>
<dbReference type="InterPro" id="IPR047655">
    <property type="entry name" value="Transpos_IS630-like"/>
</dbReference>
<dbReference type="GO" id="GO:0004519">
    <property type="term" value="F:endonuclease activity"/>
    <property type="evidence" value="ECO:0007669"/>
    <property type="project" value="UniProtKB-KW"/>
</dbReference>
<keyword evidence="3" id="KW-1185">Reference proteome</keyword>